<gene>
    <name evidence="1" type="primary">Dgri\GH12008</name>
    <name evidence="1" type="ORF">Dgri_GH12008</name>
</gene>
<name>B4JKS1_DROGR</name>
<protein>
    <submittedName>
        <fullName evidence="1">GH12008</fullName>
    </submittedName>
</protein>
<evidence type="ECO:0000313" key="1">
    <source>
        <dbReference type="EMBL" id="EDW00174.1"/>
    </source>
</evidence>
<accession>B4JKS1</accession>
<dbReference type="EMBL" id="CH916370">
    <property type="protein sequence ID" value="EDW00174.1"/>
    <property type="molecule type" value="Genomic_DNA"/>
</dbReference>
<evidence type="ECO:0000313" key="2">
    <source>
        <dbReference type="Proteomes" id="UP000001070"/>
    </source>
</evidence>
<organism evidence="2">
    <name type="scientific">Drosophila grimshawi</name>
    <name type="common">Hawaiian fruit fly</name>
    <name type="synonym">Idiomyia grimshawi</name>
    <dbReference type="NCBI Taxonomy" id="7222"/>
    <lineage>
        <taxon>Eukaryota</taxon>
        <taxon>Metazoa</taxon>
        <taxon>Ecdysozoa</taxon>
        <taxon>Arthropoda</taxon>
        <taxon>Hexapoda</taxon>
        <taxon>Insecta</taxon>
        <taxon>Pterygota</taxon>
        <taxon>Neoptera</taxon>
        <taxon>Endopterygota</taxon>
        <taxon>Diptera</taxon>
        <taxon>Brachycera</taxon>
        <taxon>Muscomorpha</taxon>
        <taxon>Ephydroidea</taxon>
        <taxon>Drosophilidae</taxon>
        <taxon>Drosophila</taxon>
        <taxon>Hawaiian Drosophila</taxon>
    </lineage>
</organism>
<reference evidence="1 2" key="1">
    <citation type="journal article" date="2007" name="Nature">
        <title>Evolution of genes and genomes on the Drosophila phylogeny.</title>
        <authorList>
            <consortium name="Drosophila 12 Genomes Consortium"/>
            <person name="Clark A.G."/>
            <person name="Eisen M.B."/>
            <person name="Smith D.R."/>
            <person name="Bergman C.M."/>
            <person name="Oliver B."/>
            <person name="Markow T.A."/>
            <person name="Kaufman T.C."/>
            <person name="Kellis M."/>
            <person name="Gelbart W."/>
            <person name="Iyer V.N."/>
            <person name="Pollard D.A."/>
            <person name="Sackton T.B."/>
            <person name="Larracuente A.M."/>
            <person name="Singh N.D."/>
            <person name="Abad J.P."/>
            <person name="Abt D.N."/>
            <person name="Adryan B."/>
            <person name="Aguade M."/>
            <person name="Akashi H."/>
            <person name="Anderson W.W."/>
            <person name="Aquadro C.F."/>
            <person name="Ardell D.H."/>
            <person name="Arguello R."/>
            <person name="Artieri C.G."/>
            <person name="Barbash D.A."/>
            <person name="Barker D."/>
            <person name="Barsanti P."/>
            <person name="Batterham P."/>
            <person name="Batzoglou S."/>
            <person name="Begun D."/>
            <person name="Bhutkar A."/>
            <person name="Blanco E."/>
            <person name="Bosak S.A."/>
            <person name="Bradley R.K."/>
            <person name="Brand A.D."/>
            <person name="Brent M.R."/>
            <person name="Brooks A.N."/>
            <person name="Brown R.H."/>
            <person name="Butlin R.K."/>
            <person name="Caggese C."/>
            <person name="Calvi B.R."/>
            <person name="Bernardo de Carvalho A."/>
            <person name="Caspi A."/>
            <person name="Castrezana S."/>
            <person name="Celniker S.E."/>
            <person name="Chang J.L."/>
            <person name="Chapple C."/>
            <person name="Chatterji S."/>
            <person name="Chinwalla A."/>
            <person name="Civetta A."/>
            <person name="Clifton S.W."/>
            <person name="Comeron J.M."/>
            <person name="Costello J.C."/>
            <person name="Coyne J.A."/>
            <person name="Daub J."/>
            <person name="David R.G."/>
            <person name="Delcher A.L."/>
            <person name="Delehaunty K."/>
            <person name="Do C.B."/>
            <person name="Ebling H."/>
            <person name="Edwards K."/>
            <person name="Eickbush T."/>
            <person name="Evans J.D."/>
            <person name="Filipski A."/>
            <person name="Findeiss S."/>
            <person name="Freyhult E."/>
            <person name="Fulton L."/>
            <person name="Fulton R."/>
            <person name="Garcia A.C."/>
            <person name="Gardiner A."/>
            <person name="Garfield D.A."/>
            <person name="Garvin B.E."/>
            <person name="Gibson G."/>
            <person name="Gilbert D."/>
            <person name="Gnerre S."/>
            <person name="Godfrey J."/>
            <person name="Good R."/>
            <person name="Gotea V."/>
            <person name="Gravely B."/>
            <person name="Greenberg A.J."/>
            <person name="Griffiths-Jones S."/>
            <person name="Gross S."/>
            <person name="Guigo R."/>
            <person name="Gustafson E.A."/>
            <person name="Haerty W."/>
            <person name="Hahn M.W."/>
            <person name="Halligan D.L."/>
            <person name="Halpern A.L."/>
            <person name="Halter G.M."/>
            <person name="Han M.V."/>
            <person name="Heger A."/>
            <person name="Hillier L."/>
            <person name="Hinrichs A.S."/>
            <person name="Holmes I."/>
            <person name="Hoskins R.A."/>
            <person name="Hubisz M.J."/>
            <person name="Hultmark D."/>
            <person name="Huntley M.A."/>
            <person name="Jaffe D.B."/>
            <person name="Jagadeeshan S."/>
            <person name="Jeck W.R."/>
            <person name="Johnson J."/>
            <person name="Jones C.D."/>
            <person name="Jordan W.C."/>
            <person name="Karpen G.H."/>
            <person name="Kataoka E."/>
            <person name="Keightley P.D."/>
            <person name="Kheradpour P."/>
            <person name="Kirkness E.F."/>
            <person name="Koerich L.B."/>
            <person name="Kristiansen K."/>
            <person name="Kudrna D."/>
            <person name="Kulathinal R.J."/>
            <person name="Kumar S."/>
            <person name="Kwok R."/>
            <person name="Lander E."/>
            <person name="Langley C.H."/>
            <person name="Lapoint R."/>
            <person name="Lazzaro B.P."/>
            <person name="Lee S.J."/>
            <person name="Levesque L."/>
            <person name="Li R."/>
            <person name="Lin C.F."/>
            <person name="Lin M.F."/>
            <person name="Lindblad-Toh K."/>
            <person name="Llopart A."/>
            <person name="Long M."/>
            <person name="Low L."/>
            <person name="Lozovsky E."/>
            <person name="Lu J."/>
            <person name="Luo M."/>
            <person name="Machado C.A."/>
            <person name="Makalowski W."/>
            <person name="Marzo M."/>
            <person name="Matsuda M."/>
            <person name="Matzkin L."/>
            <person name="McAllister B."/>
            <person name="McBride C.S."/>
            <person name="McKernan B."/>
            <person name="McKernan K."/>
            <person name="Mendez-Lago M."/>
            <person name="Minx P."/>
            <person name="Mollenhauer M.U."/>
            <person name="Montooth K."/>
            <person name="Mount S.M."/>
            <person name="Mu X."/>
            <person name="Myers E."/>
            <person name="Negre B."/>
            <person name="Newfeld S."/>
            <person name="Nielsen R."/>
            <person name="Noor M.A."/>
            <person name="O'Grady P."/>
            <person name="Pachter L."/>
            <person name="Papaceit M."/>
            <person name="Parisi M.J."/>
            <person name="Parisi M."/>
            <person name="Parts L."/>
            <person name="Pedersen J.S."/>
            <person name="Pesole G."/>
            <person name="Phillippy A.M."/>
            <person name="Ponting C.P."/>
            <person name="Pop M."/>
            <person name="Porcelli D."/>
            <person name="Powell J.R."/>
            <person name="Prohaska S."/>
            <person name="Pruitt K."/>
            <person name="Puig M."/>
            <person name="Quesneville H."/>
            <person name="Ram K.R."/>
            <person name="Rand D."/>
            <person name="Rasmussen M.D."/>
            <person name="Reed L.K."/>
            <person name="Reenan R."/>
            <person name="Reily A."/>
            <person name="Remington K.A."/>
            <person name="Rieger T.T."/>
            <person name="Ritchie M.G."/>
            <person name="Robin C."/>
            <person name="Rogers Y.H."/>
            <person name="Rohde C."/>
            <person name="Rozas J."/>
            <person name="Rubenfield M.J."/>
            <person name="Ruiz A."/>
            <person name="Russo S."/>
            <person name="Salzberg S.L."/>
            <person name="Sanchez-Gracia A."/>
            <person name="Saranga D.J."/>
            <person name="Sato H."/>
            <person name="Schaeffer S.W."/>
            <person name="Schatz M.C."/>
            <person name="Schlenke T."/>
            <person name="Schwartz R."/>
            <person name="Segarra C."/>
            <person name="Singh R.S."/>
            <person name="Sirot L."/>
            <person name="Sirota M."/>
            <person name="Sisneros N.B."/>
            <person name="Smith C.D."/>
            <person name="Smith T.F."/>
            <person name="Spieth J."/>
            <person name="Stage D.E."/>
            <person name="Stark A."/>
            <person name="Stephan W."/>
            <person name="Strausberg R.L."/>
            <person name="Strempel S."/>
            <person name="Sturgill D."/>
            <person name="Sutton G."/>
            <person name="Sutton G.G."/>
            <person name="Tao W."/>
            <person name="Teichmann S."/>
            <person name="Tobari Y.N."/>
            <person name="Tomimura Y."/>
            <person name="Tsolas J.M."/>
            <person name="Valente V.L."/>
            <person name="Venter E."/>
            <person name="Venter J.C."/>
            <person name="Vicario S."/>
            <person name="Vieira F.G."/>
            <person name="Vilella A.J."/>
            <person name="Villasante A."/>
            <person name="Walenz B."/>
            <person name="Wang J."/>
            <person name="Wasserman M."/>
            <person name="Watts T."/>
            <person name="Wilson D."/>
            <person name="Wilson R.K."/>
            <person name="Wing R.A."/>
            <person name="Wolfner M.F."/>
            <person name="Wong A."/>
            <person name="Wong G.K."/>
            <person name="Wu C.I."/>
            <person name="Wu G."/>
            <person name="Yamamoto D."/>
            <person name="Yang H.P."/>
            <person name="Yang S.P."/>
            <person name="Yorke J.A."/>
            <person name="Yoshida K."/>
            <person name="Zdobnov E."/>
            <person name="Zhang P."/>
            <person name="Zhang Y."/>
            <person name="Zimin A.V."/>
            <person name="Baldwin J."/>
            <person name="Abdouelleil A."/>
            <person name="Abdulkadir J."/>
            <person name="Abebe A."/>
            <person name="Abera B."/>
            <person name="Abreu J."/>
            <person name="Acer S.C."/>
            <person name="Aftuck L."/>
            <person name="Alexander A."/>
            <person name="An P."/>
            <person name="Anderson E."/>
            <person name="Anderson S."/>
            <person name="Arachi H."/>
            <person name="Azer M."/>
            <person name="Bachantsang P."/>
            <person name="Barry A."/>
            <person name="Bayul T."/>
            <person name="Berlin A."/>
            <person name="Bessette D."/>
            <person name="Bloom T."/>
            <person name="Blye J."/>
            <person name="Boguslavskiy L."/>
            <person name="Bonnet C."/>
            <person name="Boukhgalter B."/>
            <person name="Bourzgui I."/>
            <person name="Brown A."/>
            <person name="Cahill P."/>
            <person name="Channer S."/>
            <person name="Cheshatsang Y."/>
            <person name="Chuda L."/>
            <person name="Citroen M."/>
            <person name="Collymore A."/>
            <person name="Cooke P."/>
            <person name="Costello M."/>
            <person name="D'Aco K."/>
            <person name="Daza R."/>
            <person name="De Haan G."/>
            <person name="DeGray S."/>
            <person name="DeMaso C."/>
            <person name="Dhargay N."/>
            <person name="Dooley K."/>
            <person name="Dooley E."/>
            <person name="Doricent M."/>
            <person name="Dorje P."/>
            <person name="Dorjee K."/>
            <person name="Dupes A."/>
            <person name="Elong R."/>
            <person name="Falk J."/>
            <person name="Farina A."/>
            <person name="Faro S."/>
            <person name="Ferguson D."/>
            <person name="Fisher S."/>
            <person name="Foley C.D."/>
            <person name="Franke A."/>
            <person name="Friedrich D."/>
            <person name="Gadbois L."/>
            <person name="Gearin G."/>
            <person name="Gearin C.R."/>
            <person name="Giannoukos G."/>
            <person name="Goode T."/>
            <person name="Graham J."/>
            <person name="Grandbois E."/>
            <person name="Grewal S."/>
            <person name="Gyaltsen K."/>
            <person name="Hafez N."/>
            <person name="Hagos B."/>
            <person name="Hall J."/>
            <person name="Henson C."/>
            <person name="Hollinger A."/>
            <person name="Honan T."/>
            <person name="Huard M.D."/>
            <person name="Hughes L."/>
            <person name="Hurhula B."/>
            <person name="Husby M.E."/>
            <person name="Kamat A."/>
            <person name="Kanga B."/>
            <person name="Kashin S."/>
            <person name="Khazanovich D."/>
            <person name="Kisner P."/>
            <person name="Lance K."/>
            <person name="Lara M."/>
            <person name="Lee W."/>
            <person name="Lennon N."/>
            <person name="Letendre F."/>
            <person name="LeVine R."/>
            <person name="Lipovsky A."/>
            <person name="Liu X."/>
            <person name="Liu J."/>
            <person name="Liu S."/>
            <person name="Lokyitsang T."/>
            <person name="Lokyitsang Y."/>
            <person name="Lubonja R."/>
            <person name="Lui A."/>
            <person name="MacDonald P."/>
            <person name="Magnisalis V."/>
            <person name="Maru K."/>
            <person name="Matthews C."/>
            <person name="McCusker W."/>
            <person name="McDonough S."/>
            <person name="Mehta T."/>
            <person name="Meldrim J."/>
            <person name="Meneus L."/>
            <person name="Mihai O."/>
            <person name="Mihalev A."/>
            <person name="Mihova T."/>
            <person name="Mittelman R."/>
            <person name="Mlenga V."/>
            <person name="Montmayeur A."/>
            <person name="Mulrain L."/>
            <person name="Navidi A."/>
            <person name="Naylor J."/>
            <person name="Negash T."/>
            <person name="Nguyen T."/>
            <person name="Nguyen N."/>
            <person name="Nicol R."/>
            <person name="Norbu C."/>
            <person name="Norbu N."/>
            <person name="Novod N."/>
            <person name="O'Neill B."/>
            <person name="Osman S."/>
            <person name="Markiewicz E."/>
            <person name="Oyono O.L."/>
            <person name="Patti C."/>
            <person name="Phunkhang P."/>
            <person name="Pierre F."/>
            <person name="Priest M."/>
            <person name="Raghuraman S."/>
            <person name="Rege F."/>
            <person name="Reyes R."/>
            <person name="Rise C."/>
            <person name="Rogov P."/>
            <person name="Ross K."/>
            <person name="Ryan E."/>
            <person name="Settipalli S."/>
            <person name="Shea T."/>
            <person name="Sherpa N."/>
            <person name="Shi L."/>
            <person name="Shih D."/>
            <person name="Sparrow T."/>
            <person name="Spaulding J."/>
            <person name="Stalker J."/>
            <person name="Stange-Thomann N."/>
            <person name="Stavropoulos S."/>
            <person name="Stone C."/>
            <person name="Strader C."/>
            <person name="Tesfaye S."/>
            <person name="Thomson T."/>
            <person name="Thoulutsang Y."/>
            <person name="Thoulutsang D."/>
            <person name="Topham K."/>
            <person name="Topping I."/>
            <person name="Tsamla T."/>
            <person name="Vassiliev H."/>
            <person name="Vo A."/>
            <person name="Wangchuk T."/>
            <person name="Wangdi T."/>
            <person name="Weiand M."/>
            <person name="Wilkinson J."/>
            <person name="Wilson A."/>
            <person name="Yadav S."/>
            <person name="Young G."/>
            <person name="Yu Q."/>
            <person name="Zembek L."/>
            <person name="Zhong D."/>
            <person name="Zimmer A."/>
            <person name="Zwirko Z."/>
            <person name="Jaffe D.B."/>
            <person name="Alvarez P."/>
            <person name="Brockman W."/>
            <person name="Butler J."/>
            <person name="Chin C."/>
            <person name="Gnerre S."/>
            <person name="Grabherr M."/>
            <person name="Kleber M."/>
            <person name="Mauceli E."/>
            <person name="MacCallum I."/>
        </authorList>
    </citation>
    <scope>NUCLEOTIDE SEQUENCE [LARGE SCALE GENOMIC DNA]</scope>
    <source>
        <strain evidence="2">Tucson 15287-2541.00</strain>
    </source>
</reference>
<dbReference type="PhylomeDB" id="B4JKS1"/>
<dbReference type="InParanoid" id="B4JKS1"/>
<dbReference type="Proteomes" id="UP000001070">
    <property type="component" value="Unassembled WGS sequence"/>
</dbReference>
<dbReference type="HOGENOM" id="CLU_1679762_0_0_1"/>
<proteinExistence type="predicted"/>
<keyword evidence="2" id="KW-1185">Reference proteome</keyword>
<sequence length="157" mass="18308">MTHYLAANLSSKLPSQVVPLSCERVAPLQSNQQHVGLHSYCFMIERQNLCQCLGRMVYSMDVSPTYLLTTLQKNRLRDVMLKKNVSLADDLQPIIDDLYEKQSDPMGRKNEEQWKYIQKKKFLKKNCFDYYVDVMALDAFGNYHSVAFGDWLGMKRK</sequence>
<dbReference type="AlphaFoldDB" id="B4JKS1"/>